<keyword evidence="8" id="KW-0943">RNA-mediated gene silencing</keyword>
<evidence type="ECO:0000256" key="7">
    <source>
        <dbReference type="ARBA" id="ARBA00023054"/>
    </source>
</evidence>
<keyword evidence="6" id="KW-0832">Ubl conjugation</keyword>
<keyword evidence="5" id="KW-0747">Spliceosome</keyword>
<comment type="function">
    <text evidence="11">Required for pre-mRNA splicing as component of the spliceosome. As a component of the minor spliceosome, involved in the splicing of U12-type introns in pre-mRNAs. Down-regulates NF-kappa-B signaling by competing with RELA for CREBBP/EP300 binding. Involved in the microRNA (miRNA) biogenesis. May be involved in cyclin-D1/CCND1 mRNA stability through the SNARP complex which associates with both the 3'end of the CCND1 gene and its mRNA.</text>
</comment>
<dbReference type="OrthoDB" id="444265at2759"/>
<dbReference type="SMART" id="SM00240">
    <property type="entry name" value="FHA"/>
    <property type="match status" value="1"/>
</dbReference>
<evidence type="ECO:0000256" key="1">
    <source>
        <dbReference type="ARBA" id="ARBA00004123"/>
    </source>
</evidence>
<protein>
    <submittedName>
        <fullName evidence="15">FHA domain protein</fullName>
    </submittedName>
</protein>
<evidence type="ECO:0000256" key="2">
    <source>
        <dbReference type="ARBA" id="ARBA00022499"/>
    </source>
</evidence>
<evidence type="ECO:0000256" key="11">
    <source>
        <dbReference type="ARBA" id="ARBA00055964"/>
    </source>
</evidence>
<accession>A0A0C2FYX3</accession>
<evidence type="ECO:0000256" key="9">
    <source>
        <dbReference type="ARBA" id="ARBA00023187"/>
    </source>
</evidence>
<dbReference type="GO" id="GO:0031047">
    <property type="term" value="P:regulatory ncRNA-mediated gene silencing"/>
    <property type="evidence" value="ECO:0007669"/>
    <property type="project" value="UniProtKB-KW"/>
</dbReference>
<keyword evidence="3" id="KW-0597">Phosphoprotein</keyword>
<dbReference type="PROSITE" id="PS50006">
    <property type="entry name" value="FHA_DOMAIN"/>
    <property type="match status" value="1"/>
</dbReference>
<dbReference type="InterPro" id="IPR028172">
    <property type="entry name" value="FT20"/>
</dbReference>
<dbReference type="Proteomes" id="UP000054047">
    <property type="component" value="Unassembled WGS sequence"/>
</dbReference>
<keyword evidence="16" id="KW-1185">Reference proteome</keyword>
<evidence type="ECO:0000256" key="12">
    <source>
        <dbReference type="SAM" id="Coils"/>
    </source>
</evidence>
<dbReference type="GO" id="GO:0005681">
    <property type="term" value="C:spliceosomal complex"/>
    <property type="evidence" value="ECO:0007669"/>
    <property type="project" value="UniProtKB-KW"/>
</dbReference>
<dbReference type="Pfam" id="PF00498">
    <property type="entry name" value="FHA"/>
    <property type="match status" value="1"/>
</dbReference>
<evidence type="ECO:0000256" key="13">
    <source>
        <dbReference type="SAM" id="MobiDB-lite"/>
    </source>
</evidence>
<feature type="region of interest" description="Disordered" evidence="13">
    <location>
        <begin position="1"/>
        <end position="104"/>
    </location>
</feature>
<keyword evidence="7 12" id="KW-0175">Coiled coil</keyword>
<dbReference type="SUPFAM" id="SSF49879">
    <property type="entry name" value="SMAD/FHA domain"/>
    <property type="match status" value="1"/>
</dbReference>
<keyword evidence="4" id="KW-0507">mRNA processing</keyword>
<organism evidence="15 16">
    <name type="scientific">Ancylostoma duodenale</name>
    <dbReference type="NCBI Taxonomy" id="51022"/>
    <lineage>
        <taxon>Eukaryota</taxon>
        <taxon>Metazoa</taxon>
        <taxon>Ecdysozoa</taxon>
        <taxon>Nematoda</taxon>
        <taxon>Chromadorea</taxon>
        <taxon>Rhabditida</taxon>
        <taxon>Rhabditina</taxon>
        <taxon>Rhabditomorpha</taxon>
        <taxon>Strongyloidea</taxon>
        <taxon>Ancylostomatidae</taxon>
        <taxon>Ancylostomatinae</taxon>
        <taxon>Ancylostoma</taxon>
    </lineage>
</organism>
<keyword evidence="9" id="KW-0508">mRNA splicing</keyword>
<evidence type="ECO:0000313" key="15">
    <source>
        <dbReference type="EMBL" id="KIH50036.1"/>
    </source>
</evidence>
<dbReference type="Gene3D" id="2.60.200.20">
    <property type="match status" value="1"/>
</dbReference>
<dbReference type="FunFam" id="2.60.200.20:FF:000008">
    <property type="entry name" value="smad nuclear-interacting protein 1"/>
    <property type="match status" value="1"/>
</dbReference>
<evidence type="ECO:0000256" key="3">
    <source>
        <dbReference type="ARBA" id="ARBA00022553"/>
    </source>
</evidence>
<evidence type="ECO:0000256" key="5">
    <source>
        <dbReference type="ARBA" id="ARBA00022728"/>
    </source>
</evidence>
<evidence type="ECO:0000256" key="6">
    <source>
        <dbReference type="ARBA" id="ARBA00022843"/>
    </source>
</evidence>
<dbReference type="GO" id="GO:0008380">
    <property type="term" value="P:RNA splicing"/>
    <property type="evidence" value="ECO:0007669"/>
    <property type="project" value="UniProtKB-KW"/>
</dbReference>
<proteinExistence type="predicted"/>
<feature type="compositionally biased region" description="Basic and acidic residues" evidence="13">
    <location>
        <begin position="17"/>
        <end position="104"/>
    </location>
</feature>
<keyword evidence="2" id="KW-1017">Isopeptide bond</keyword>
<reference evidence="15 16" key="1">
    <citation type="submission" date="2013-12" db="EMBL/GenBank/DDBJ databases">
        <title>Draft genome of the parsitic nematode Ancylostoma duodenale.</title>
        <authorList>
            <person name="Mitreva M."/>
        </authorList>
    </citation>
    <scope>NUCLEOTIDE SEQUENCE [LARGE SCALE GENOMIC DNA]</scope>
    <source>
        <strain evidence="15 16">Zhejiang</strain>
    </source>
</reference>
<evidence type="ECO:0000256" key="8">
    <source>
        <dbReference type="ARBA" id="ARBA00023158"/>
    </source>
</evidence>
<dbReference type="AlphaFoldDB" id="A0A0C2FYX3"/>
<keyword evidence="10" id="KW-0539">Nucleus</keyword>
<comment type="subcellular location">
    <subcellularLocation>
        <location evidence="1">Nucleus</location>
    </subcellularLocation>
</comment>
<dbReference type="EMBL" id="KN751013">
    <property type="protein sequence ID" value="KIH50036.1"/>
    <property type="molecule type" value="Genomic_DNA"/>
</dbReference>
<feature type="coiled-coil region" evidence="12">
    <location>
        <begin position="414"/>
        <end position="441"/>
    </location>
</feature>
<dbReference type="GO" id="GO:0006397">
    <property type="term" value="P:mRNA processing"/>
    <property type="evidence" value="ECO:0007669"/>
    <property type="project" value="UniProtKB-KW"/>
</dbReference>
<feature type="domain" description="FHA" evidence="14">
    <location>
        <begin position="184"/>
        <end position="247"/>
    </location>
</feature>
<evidence type="ECO:0000313" key="16">
    <source>
        <dbReference type="Proteomes" id="UP000054047"/>
    </source>
</evidence>
<evidence type="ECO:0000259" key="14">
    <source>
        <dbReference type="PROSITE" id="PS50006"/>
    </source>
</evidence>
<dbReference type="InterPro" id="IPR000253">
    <property type="entry name" value="FHA_dom"/>
</dbReference>
<gene>
    <name evidence="15" type="ORF">ANCDUO_19887</name>
</gene>
<evidence type="ECO:0000256" key="4">
    <source>
        <dbReference type="ARBA" id="ARBA00022664"/>
    </source>
</evidence>
<sequence>MNATIKKVVNAPNRGRRLLEEAKGRKSPRRPEKSDDRSRDSKRDRDRRGDGDGRGREIKREPPDASPPKERDSSGKSYEPKREPVDEDNGRAKGSEATSLRDRWGSAEAWGLDKKEEEPVKEKEKVVNLEVSGKLAEDTNMFRGVLIKYNEPPEAKKPTLRWRLYPFKGDESLPVLHIHRQSAYLIGRDRKIADLPIDHPSCSKQHAVLQYRSVPFEKADGTRARRVLPYIIDLGSSNGTFLNGSKIEPQRYIELKEKDVLKFGFSSREFVVLNEKSAGDENASDPEPASPGSECTEKFFKNVFENSWHINCRLELEMADEILNRAGIHIDEMNRIRLMDPEISDTLGDLRSQSRDFASQMTSFRATTDGLIKAFEELATLVEAEKLRAMAARSAFQSVDKARSADSQQLQIVIRERQVELERLRVELASLQAVEQEQKDVIGSLLRSFYIPPKVEKE</sequence>
<name>A0A0C2FYX3_9BILA</name>
<dbReference type="Pfam" id="PF14931">
    <property type="entry name" value="IFT20"/>
    <property type="match status" value="1"/>
</dbReference>
<dbReference type="InterPro" id="IPR008984">
    <property type="entry name" value="SMAD_FHA_dom_sf"/>
</dbReference>
<dbReference type="CDD" id="cd22718">
    <property type="entry name" value="FHA_SNIP1"/>
    <property type="match status" value="1"/>
</dbReference>
<evidence type="ECO:0000256" key="10">
    <source>
        <dbReference type="ARBA" id="ARBA00023242"/>
    </source>
</evidence>
<dbReference type="PANTHER" id="PTHR23308">
    <property type="entry name" value="NUCLEAR INHIBITOR OF PROTEIN PHOSPHATASE-1"/>
    <property type="match status" value="1"/>
</dbReference>
<dbReference type="InterPro" id="IPR050923">
    <property type="entry name" value="Cell_Proc_Reg/RNA_Proc"/>
</dbReference>